<dbReference type="EMBL" id="VITV01000004">
    <property type="protein sequence ID" value="TWB75102.1"/>
    <property type="molecule type" value="Genomic_DNA"/>
</dbReference>
<evidence type="ECO:0000313" key="1">
    <source>
        <dbReference type="EMBL" id="TWB75102.1"/>
    </source>
</evidence>
<protein>
    <submittedName>
        <fullName evidence="1">LmbE family N-acetylglucosaminyl deacetylase</fullName>
    </submittedName>
</protein>
<proteinExistence type="predicted"/>
<dbReference type="RefSeq" id="WP_186454735.1">
    <property type="nucleotide sequence ID" value="NZ_VITV01000004.1"/>
</dbReference>
<evidence type="ECO:0000313" key="2">
    <source>
        <dbReference type="Proteomes" id="UP000320516"/>
    </source>
</evidence>
<dbReference type="InterPro" id="IPR003737">
    <property type="entry name" value="GlcNAc_PI_deacetylase-related"/>
</dbReference>
<dbReference type="Gene3D" id="3.40.50.10320">
    <property type="entry name" value="LmbE-like"/>
    <property type="match status" value="1"/>
</dbReference>
<dbReference type="Pfam" id="PF02585">
    <property type="entry name" value="PIG-L"/>
    <property type="match status" value="1"/>
</dbReference>
<comment type="caution">
    <text evidence="1">The sequence shown here is derived from an EMBL/GenBank/DDBJ whole genome shotgun (WGS) entry which is preliminary data.</text>
</comment>
<accession>A0A560JVE5</accession>
<organism evidence="1 2">
    <name type="scientific">Nitrospirillum amazonense</name>
    <dbReference type="NCBI Taxonomy" id="28077"/>
    <lineage>
        <taxon>Bacteria</taxon>
        <taxon>Pseudomonadati</taxon>
        <taxon>Pseudomonadota</taxon>
        <taxon>Alphaproteobacteria</taxon>
        <taxon>Rhodospirillales</taxon>
        <taxon>Azospirillaceae</taxon>
        <taxon>Nitrospirillum</taxon>
    </lineage>
</organism>
<sequence length="261" mass="28605">MNPLDAASALFLQPHYDDVALSCGGTAALLATGGKPVTIITVCASDIVATMVDDFAAWKHERWRISDPDEVVRIRRAEDQASADALGCDLRWLGIPDAIYRGERYTSDADLFGPIHAEELEMVDHMAEELVGLPEWREGDTVFVPLGVGGHVDHRIAFATGAALADRGVTVFAYVDCPYAIHTPSGVPARLAEVGDRLGSPVTVPVADEAFERRLAAIACYTSQVPIIFRFTDDWRAAVRRFAEETGDGRPAERFWRVRPR</sequence>
<name>A0A560JVE5_9PROT</name>
<reference evidence="1 2" key="1">
    <citation type="submission" date="2019-06" db="EMBL/GenBank/DDBJ databases">
        <title>Genomic Encyclopedia of Type Strains, Phase IV (KMG-V): Genome sequencing to study the core and pangenomes of soil and plant-associated prokaryotes.</title>
        <authorList>
            <person name="Whitman W."/>
        </authorList>
    </citation>
    <scope>NUCLEOTIDE SEQUENCE [LARGE SCALE GENOMIC DNA]</scope>
    <source>
        <strain evidence="1 2">BR 12005</strain>
    </source>
</reference>
<dbReference type="InterPro" id="IPR024078">
    <property type="entry name" value="LmbE-like_dom_sf"/>
</dbReference>
<dbReference type="SUPFAM" id="SSF102588">
    <property type="entry name" value="LmbE-like"/>
    <property type="match status" value="1"/>
</dbReference>
<dbReference type="AlphaFoldDB" id="A0A560JVE5"/>
<dbReference type="Proteomes" id="UP000320516">
    <property type="component" value="Unassembled WGS sequence"/>
</dbReference>
<gene>
    <name evidence="1" type="ORF">FBZ87_104201</name>
</gene>